<dbReference type="InterPro" id="IPR029063">
    <property type="entry name" value="SAM-dependent_MTases_sf"/>
</dbReference>
<dbReference type="CDD" id="cd02440">
    <property type="entry name" value="AdoMet_MTases"/>
    <property type="match status" value="1"/>
</dbReference>
<name>A0A8J8K6W8_9FLAO</name>
<dbReference type="SUPFAM" id="SSF53335">
    <property type="entry name" value="S-adenosyl-L-methionine-dependent methyltransferases"/>
    <property type="match status" value="1"/>
</dbReference>
<keyword evidence="3" id="KW-1185">Reference proteome</keyword>
<reference evidence="2" key="1">
    <citation type="submission" date="2020-05" db="EMBL/GenBank/DDBJ databases">
        <title>Genomic Encyclopedia of Type Strains, Phase IV (KMG-V): Genome sequencing to study the core and pangenomes of soil and plant-associated prokaryotes.</title>
        <authorList>
            <person name="Whitman W."/>
        </authorList>
    </citation>
    <scope>NUCLEOTIDE SEQUENCE</scope>
    <source>
        <strain evidence="2">16F</strain>
    </source>
</reference>
<dbReference type="Pfam" id="PF13847">
    <property type="entry name" value="Methyltransf_31"/>
    <property type="match status" value="1"/>
</dbReference>
<dbReference type="Proteomes" id="UP000610746">
    <property type="component" value="Unassembled WGS sequence"/>
</dbReference>
<feature type="domain" description="Methyltransferase" evidence="1">
    <location>
        <begin position="84"/>
        <end position="210"/>
    </location>
</feature>
<dbReference type="InterPro" id="IPR025714">
    <property type="entry name" value="Methyltranfer_dom"/>
</dbReference>
<sequence>MRLITLEDFKDIYIKFHQRGLTFLLSKLSFNSYLRTKTAFNDFHIEASNFWIIPAVRERWNILITGNAEKTYEEFITENYFQDKKQLRVLSLGSGVCSHEIRLAALNPHWEIDCFDFSDELLANAKNISDGKKLTNIHYFAENIMEFKFEKNSYDIVFFHASLHHFDDIPNFFTNIINTALNKTGYLIINEFVGKNRLQYSKIQIDYINKALKLIPKKYRKILKTTLYKNKYYSSGILRMIIADPSECIDSESILPIVNKNYETILEKKYGNNLLQSVFKDIAHHFVPENNETLSLEKQEILNKIFKLEDEFLTNNPSDYVFGIYRLK</sequence>
<evidence type="ECO:0000313" key="2">
    <source>
        <dbReference type="EMBL" id="NRS91398.1"/>
    </source>
</evidence>
<comment type="caution">
    <text evidence="2">The sequence shown here is derived from an EMBL/GenBank/DDBJ whole genome shotgun (WGS) entry which is preliminary data.</text>
</comment>
<evidence type="ECO:0000313" key="3">
    <source>
        <dbReference type="Proteomes" id="UP000610746"/>
    </source>
</evidence>
<organism evidence="2 3">
    <name type="scientific">Frigoriflavimonas asaccharolytica</name>
    <dbReference type="NCBI Taxonomy" id="2735899"/>
    <lineage>
        <taxon>Bacteria</taxon>
        <taxon>Pseudomonadati</taxon>
        <taxon>Bacteroidota</taxon>
        <taxon>Flavobacteriia</taxon>
        <taxon>Flavobacteriales</taxon>
        <taxon>Weeksellaceae</taxon>
        <taxon>Frigoriflavimonas</taxon>
    </lineage>
</organism>
<dbReference type="RefSeq" id="WP_173778025.1">
    <property type="nucleotide sequence ID" value="NZ_JABSNO010000002.1"/>
</dbReference>
<gene>
    <name evidence="2" type="ORF">HNQ03_000464</name>
</gene>
<dbReference type="Gene3D" id="3.40.50.150">
    <property type="entry name" value="Vaccinia Virus protein VP39"/>
    <property type="match status" value="1"/>
</dbReference>
<accession>A0A8J8K6W8</accession>
<dbReference type="EMBL" id="JABSNO010000002">
    <property type="protein sequence ID" value="NRS91398.1"/>
    <property type="molecule type" value="Genomic_DNA"/>
</dbReference>
<dbReference type="AlphaFoldDB" id="A0A8J8K6W8"/>
<protein>
    <submittedName>
        <fullName evidence="2">Ubiquinone/menaquinone biosynthesis C-methylase UbiE</fullName>
    </submittedName>
</protein>
<proteinExistence type="predicted"/>
<evidence type="ECO:0000259" key="1">
    <source>
        <dbReference type="Pfam" id="PF13847"/>
    </source>
</evidence>
<keyword evidence="2" id="KW-0830">Ubiquinone</keyword>